<reference evidence="7" key="1">
    <citation type="submission" date="2025-08" db="UniProtKB">
        <authorList>
            <consortium name="RefSeq"/>
        </authorList>
    </citation>
    <scope>IDENTIFICATION</scope>
</reference>
<dbReference type="InterPro" id="IPR036728">
    <property type="entry name" value="PBP_GOBP_sf"/>
</dbReference>
<dbReference type="GO" id="GO:0007608">
    <property type="term" value="P:sensory perception of smell"/>
    <property type="evidence" value="ECO:0007669"/>
    <property type="project" value="TreeGrafter"/>
</dbReference>
<proteinExistence type="inferred from homology"/>
<keyword evidence="4 5" id="KW-0732">Signal</keyword>
<evidence type="ECO:0000256" key="4">
    <source>
        <dbReference type="ARBA" id="ARBA00022729"/>
    </source>
</evidence>
<dbReference type="InterPro" id="IPR006170">
    <property type="entry name" value="PBP/GOBP"/>
</dbReference>
<dbReference type="AlphaFoldDB" id="A0A6I9WMS1"/>
<evidence type="ECO:0000256" key="3">
    <source>
        <dbReference type="ARBA" id="ARBA00022525"/>
    </source>
</evidence>
<dbReference type="GeneID" id="105431651"/>
<dbReference type="CDD" id="cd23992">
    <property type="entry name" value="PBP_GOBP"/>
    <property type="match status" value="1"/>
</dbReference>
<gene>
    <name evidence="7" type="primary">LOC105431651</name>
</gene>
<organism evidence="6 7">
    <name type="scientific">Pogonomyrmex barbatus</name>
    <name type="common">red harvester ant</name>
    <dbReference type="NCBI Taxonomy" id="144034"/>
    <lineage>
        <taxon>Eukaryota</taxon>
        <taxon>Metazoa</taxon>
        <taxon>Ecdysozoa</taxon>
        <taxon>Arthropoda</taxon>
        <taxon>Hexapoda</taxon>
        <taxon>Insecta</taxon>
        <taxon>Pterygota</taxon>
        <taxon>Neoptera</taxon>
        <taxon>Endopterygota</taxon>
        <taxon>Hymenoptera</taxon>
        <taxon>Apocrita</taxon>
        <taxon>Aculeata</taxon>
        <taxon>Formicoidea</taxon>
        <taxon>Formicidae</taxon>
        <taxon>Myrmicinae</taxon>
        <taxon>Pogonomyrmex</taxon>
    </lineage>
</organism>
<protein>
    <submittedName>
        <fullName evidence="7">General odorant-binding protein 83a-like</fullName>
    </submittedName>
</protein>
<evidence type="ECO:0000313" key="7">
    <source>
        <dbReference type="RefSeq" id="XP_011644277.1"/>
    </source>
</evidence>
<dbReference type="PANTHER" id="PTHR11857">
    <property type="entry name" value="ODORANT BINDING PROTEIN-RELATED"/>
    <property type="match status" value="1"/>
</dbReference>
<comment type="similarity">
    <text evidence="2">Belongs to the PBP/GOBP family.</text>
</comment>
<dbReference type="OrthoDB" id="8194670at2759"/>
<dbReference type="PANTHER" id="PTHR11857:SF45">
    <property type="entry name" value="GENERAL ODORANT-BINDING PROTEIN 83A-RELATED"/>
    <property type="match status" value="1"/>
</dbReference>
<feature type="signal peptide" evidence="5">
    <location>
        <begin position="1"/>
        <end position="20"/>
    </location>
</feature>
<dbReference type="FunFam" id="1.10.238.20:FF:000001">
    <property type="entry name" value="General odorant-binding protein lush"/>
    <property type="match status" value="1"/>
</dbReference>
<keyword evidence="3" id="KW-0964">Secreted</keyword>
<dbReference type="SUPFAM" id="SSF47565">
    <property type="entry name" value="Insect pheromone/odorant-binding proteins"/>
    <property type="match status" value="1"/>
</dbReference>
<keyword evidence="6" id="KW-1185">Reference proteome</keyword>
<dbReference type="GO" id="GO:0005549">
    <property type="term" value="F:odorant binding"/>
    <property type="evidence" value="ECO:0007669"/>
    <property type="project" value="InterPro"/>
</dbReference>
<comment type="subcellular location">
    <subcellularLocation>
        <location evidence="1">Secreted</location>
    </subcellularLocation>
</comment>
<dbReference type="Proteomes" id="UP000504615">
    <property type="component" value="Unplaced"/>
</dbReference>
<dbReference type="Gene3D" id="1.10.238.20">
    <property type="entry name" value="Pheromone/general odorant binding protein domain"/>
    <property type="match status" value="1"/>
</dbReference>
<dbReference type="SMART" id="SM00708">
    <property type="entry name" value="PhBP"/>
    <property type="match status" value="1"/>
</dbReference>
<evidence type="ECO:0000313" key="6">
    <source>
        <dbReference type="Proteomes" id="UP000504615"/>
    </source>
</evidence>
<evidence type="ECO:0000256" key="1">
    <source>
        <dbReference type="ARBA" id="ARBA00004613"/>
    </source>
</evidence>
<sequence length="168" mass="19172">MKITSILFIALSLLLVSTRADIKRECRQQTNVSWASLKQFKAGNIEQNDIKLKCYLRCFLIKSGVLSENNDVDVEKILRYLPYSMQESSKKILNQCKSIQGENVCDKAFQIAVCYIKAQPQAKKKRHTEDVVVPNVAQVQKKNMADVVAIPLRMKRVAVQRKNNLSTQ</sequence>
<dbReference type="CTD" id="100301492"/>
<evidence type="ECO:0000256" key="5">
    <source>
        <dbReference type="SAM" id="SignalP"/>
    </source>
</evidence>
<dbReference type="GO" id="GO:0005615">
    <property type="term" value="C:extracellular space"/>
    <property type="evidence" value="ECO:0007669"/>
    <property type="project" value="TreeGrafter"/>
</dbReference>
<name>A0A6I9WMS1_9HYME</name>
<dbReference type="Pfam" id="PF01395">
    <property type="entry name" value="PBP_GOBP"/>
    <property type="match status" value="1"/>
</dbReference>
<feature type="chain" id="PRO_5026796947" evidence="5">
    <location>
        <begin position="21"/>
        <end position="168"/>
    </location>
</feature>
<accession>A0A6I9WMS1</accession>
<evidence type="ECO:0000256" key="2">
    <source>
        <dbReference type="ARBA" id="ARBA00008098"/>
    </source>
</evidence>
<dbReference type="KEGG" id="pbar:105431651"/>
<dbReference type="RefSeq" id="XP_011644277.1">
    <property type="nucleotide sequence ID" value="XM_011645975.1"/>
</dbReference>